<name>A0ABV0PSF5_9TELE</name>
<keyword evidence="2" id="KW-1185">Reference proteome</keyword>
<sequence length="52" mass="5591">GKVTAAMKGLDYTTEAPFQNQSAEKHVRTGIYRPEGATCPQTFTLEDTTTAG</sequence>
<gene>
    <name evidence="1" type="ORF">GOODEAATRI_027150</name>
</gene>
<dbReference type="EMBL" id="JAHRIO010083465">
    <property type="protein sequence ID" value="MEQ2186298.1"/>
    <property type="molecule type" value="Genomic_DNA"/>
</dbReference>
<evidence type="ECO:0000313" key="1">
    <source>
        <dbReference type="EMBL" id="MEQ2186298.1"/>
    </source>
</evidence>
<comment type="caution">
    <text evidence="1">The sequence shown here is derived from an EMBL/GenBank/DDBJ whole genome shotgun (WGS) entry which is preliminary data.</text>
</comment>
<accession>A0ABV0PSF5</accession>
<reference evidence="1 2" key="1">
    <citation type="submission" date="2021-06" db="EMBL/GenBank/DDBJ databases">
        <authorList>
            <person name="Palmer J.M."/>
        </authorList>
    </citation>
    <scope>NUCLEOTIDE SEQUENCE [LARGE SCALE GENOMIC DNA]</scope>
    <source>
        <strain evidence="1 2">GA_2019</strain>
        <tissue evidence="1">Muscle</tissue>
    </source>
</reference>
<evidence type="ECO:0000313" key="2">
    <source>
        <dbReference type="Proteomes" id="UP001476798"/>
    </source>
</evidence>
<feature type="non-terminal residue" evidence="1">
    <location>
        <position position="52"/>
    </location>
</feature>
<evidence type="ECO:0008006" key="3">
    <source>
        <dbReference type="Google" id="ProtNLM"/>
    </source>
</evidence>
<proteinExistence type="predicted"/>
<feature type="non-terminal residue" evidence="1">
    <location>
        <position position="1"/>
    </location>
</feature>
<protein>
    <recommendedName>
        <fullName evidence="3">Ribulose-1,5-bisphosphate carboxylase/oxygenase large subunit</fullName>
    </recommendedName>
</protein>
<organism evidence="1 2">
    <name type="scientific">Goodea atripinnis</name>
    <dbReference type="NCBI Taxonomy" id="208336"/>
    <lineage>
        <taxon>Eukaryota</taxon>
        <taxon>Metazoa</taxon>
        <taxon>Chordata</taxon>
        <taxon>Craniata</taxon>
        <taxon>Vertebrata</taxon>
        <taxon>Euteleostomi</taxon>
        <taxon>Actinopterygii</taxon>
        <taxon>Neopterygii</taxon>
        <taxon>Teleostei</taxon>
        <taxon>Neoteleostei</taxon>
        <taxon>Acanthomorphata</taxon>
        <taxon>Ovalentaria</taxon>
        <taxon>Atherinomorphae</taxon>
        <taxon>Cyprinodontiformes</taxon>
        <taxon>Goodeidae</taxon>
        <taxon>Goodea</taxon>
    </lineage>
</organism>
<dbReference type="Proteomes" id="UP001476798">
    <property type="component" value="Unassembled WGS sequence"/>
</dbReference>